<feature type="domain" description="NodB homology" evidence="1">
    <location>
        <begin position="3"/>
        <end position="259"/>
    </location>
</feature>
<evidence type="ECO:0000313" key="2">
    <source>
        <dbReference type="EMBL" id="AMN46464.1"/>
    </source>
</evidence>
<dbReference type="SUPFAM" id="SSF88713">
    <property type="entry name" value="Glycoside hydrolase/deacetylase"/>
    <property type="match status" value="1"/>
</dbReference>
<sequence>MLSTIALKVDVDTLRGTCEGVPRLMALLERLQVQASFLFSLGPDHTGRAVRRILRRGFVGKLRRTSVVSHYGLRTLLYGTFLPGPHIGNQCAAQMRAVMRKGFEVGVHAYDHVKWQDGVAGASLDWTRAELIAARDVFADIFGYPPTLHGSAGWQMNRYVPSLQRELGFKLASDTRGDMPFIPPGGIVQLPTTLPTLDELIGRDDLPEPSPIDTLLRLTRTSPLYGHVYTLHAEIEGGAYLGEFERLLQGWRQQEYRFVTLGMLGDSLEKTELARCELRQGTVPGRAGVVAIARPSRHQKRTGSSS</sequence>
<keyword evidence="3" id="KW-1185">Reference proteome</keyword>
<reference evidence="2 3" key="1">
    <citation type="submission" date="2015-06" db="EMBL/GenBank/DDBJ databases">
        <title>A Comprehensive Approach to Explore the Metabolic and Phylogenetic Diversity of Bacterial Steroid Degradation in the Environment: Testosterone as an Example.</title>
        <authorList>
            <person name="Yang F.-C."/>
            <person name="Chen Y.-L."/>
            <person name="Yu C.-P."/>
            <person name="Tang S.-L."/>
            <person name="Wang P.-H."/>
            <person name="Ismail W."/>
            <person name="Wang C.-H."/>
            <person name="Yang C.-Y."/>
            <person name="Chiang Y.-R."/>
        </authorList>
    </citation>
    <scope>NUCLEOTIDE SEQUENCE [LARGE SCALE GENOMIC DNA]</scope>
    <source>
        <strain evidence="2 3">DSM 18526</strain>
    </source>
</reference>
<organism evidence="2 3">
    <name type="scientific">Steroidobacter denitrificans</name>
    <dbReference type="NCBI Taxonomy" id="465721"/>
    <lineage>
        <taxon>Bacteria</taxon>
        <taxon>Pseudomonadati</taxon>
        <taxon>Pseudomonadota</taxon>
        <taxon>Gammaproteobacteria</taxon>
        <taxon>Steroidobacterales</taxon>
        <taxon>Steroidobacteraceae</taxon>
        <taxon>Steroidobacter</taxon>
    </lineage>
</organism>
<dbReference type="Pfam" id="PF01522">
    <property type="entry name" value="Polysacc_deac_1"/>
    <property type="match status" value="1"/>
</dbReference>
<dbReference type="GO" id="GO:0005975">
    <property type="term" value="P:carbohydrate metabolic process"/>
    <property type="evidence" value="ECO:0007669"/>
    <property type="project" value="InterPro"/>
</dbReference>
<name>A0A127F7R5_STEDE</name>
<dbReference type="EMBL" id="CP011971">
    <property type="protein sequence ID" value="AMN46464.1"/>
    <property type="molecule type" value="Genomic_DNA"/>
</dbReference>
<dbReference type="GO" id="GO:0016810">
    <property type="term" value="F:hydrolase activity, acting on carbon-nitrogen (but not peptide) bonds"/>
    <property type="evidence" value="ECO:0007669"/>
    <property type="project" value="InterPro"/>
</dbReference>
<dbReference type="OrthoDB" id="5589314at2"/>
<dbReference type="PROSITE" id="PS51677">
    <property type="entry name" value="NODB"/>
    <property type="match status" value="1"/>
</dbReference>
<dbReference type="KEGG" id="sdf:ACG33_04985"/>
<dbReference type="RefSeq" id="WP_066919222.1">
    <property type="nucleotide sequence ID" value="NZ_CP011971.1"/>
</dbReference>
<evidence type="ECO:0000313" key="3">
    <source>
        <dbReference type="Proteomes" id="UP000070250"/>
    </source>
</evidence>
<dbReference type="STRING" id="465721.ACG33_04985"/>
<gene>
    <name evidence="2" type="ORF">ACG33_04985</name>
</gene>
<evidence type="ECO:0000259" key="1">
    <source>
        <dbReference type="PROSITE" id="PS51677"/>
    </source>
</evidence>
<dbReference type="AlphaFoldDB" id="A0A127F7R5"/>
<protein>
    <submittedName>
        <fullName evidence="2">Chitin deacetylase</fullName>
    </submittedName>
</protein>
<dbReference type="InterPro" id="IPR002509">
    <property type="entry name" value="NODB_dom"/>
</dbReference>
<dbReference type="InterPro" id="IPR011330">
    <property type="entry name" value="Glyco_hydro/deAcase_b/a-brl"/>
</dbReference>
<dbReference type="Gene3D" id="3.20.20.370">
    <property type="entry name" value="Glycoside hydrolase/deacetylase"/>
    <property type="match status" value="1"/>
</dbReference>
<dbReference type="PATRIC" id="fig|465721.4.peg.1064"/>
<dbReference type="Proteomes" id="UP000070250">
    <property type="component" value="Chromosome"/>
</dbReference>
<accession>A0A127F7R5</accession>
<proteinExistence type="predicted"/>